<sequence length="240" mass="26509">MPGIFKGSRSLARLLQVLEALPRGSRGPSNPSAFCWHPPHICRLSHHCNTKAARTLLDATWPFLYMKSKATLCFAFISILLALVAVSPFCQDNFSNTGLKIHKRKCSGRKQHLEAVASQAVEMETARIRLVATAAVSAPSSGHETDEVKYSPDSKYESAGSPDSDRLPRNLILTLSTRKLPQQTVLLDKDGEEVYGDPELESGSSGSEDEEEEEEEADEEEEPDKMTSNSLILLVMMSFR</sequence>
<feature type="region of interest" description="Disordered" evidence="1">
    <location>
        <begin position="183"/>
        <end position="232"/>
    </location>
</feature>
<protein>
    <submittedName>
        <fullName evidence="2">Uncharacterized protein</fullName>
    </submittedName>
</protein>
<feature type="compositionally biased region" description="Basic and acidic residues" evidence="1">
    <location>
        <begin position="143"/>
        <end position="156"/>
    </location>
</feature>
<reference evidence="2" key="1">
    <citation type="submission" date="2023-03" db="EMBL/GenBank/DDBJ databases">
        <title>Massive genome expansion in bonnet fungi (Mycena s.s.) driven by repeated elements and novel gene families across ecological guilds.</title>
        <authorList>
            <consortium name="Lawrence Berkeley National Laboratory"/>
            <person name="Harder C.B."/>
            <person name="Miyauchi S."/>
            <person name="Viragh M."/>
            <person name="Kuo A."/>
            <person name="Thoen E."/>
            <person name="Andreopoulos B."/>
            <person name="Lu D."/>
            <person name="Skrede I."/>
            <person name="Drula E."/>
            <person name="Henrissat B."/>
            <person name="Morin E."/>
            <person name="Kohler A."/>
            <person name="Barry K."/>
            <person name="LaButti K."/>
            <person name="Morin E."/>
            <person name="Salamov A."/>
            <person name="Lipzen A."/>
            <person name="Mereny Z."/>
            <person name="Hegedus B."/>
            <person name="Baldrian P."/>
            <person name="Stursova M."/>
            <person name="Weitz H."/>
            <person name="Taylor A."/>
            <person name="Grigoriev I.V."/>
            <person name="Nagy L.G."/>
            <person name="Martin F."/>
            <person name="Kauserud H."/>
        </authorList>
    </citation>
    <scope>NUCLEOTIDE SEQUENCE</scope>
    <source>
        <strain evidence="2">CBHHK188m</strain>
    </source>
</reference>
<gene>
    <name evidence="2" type="ORF">DFH07DRAFT_764912</name>
</gene>
<dbReference type="EMBL" id="JARJLG010000004">
    <property type="protein sequence ID" value="KAJ7781903.1"/>
    <property type="molecule type" value="Genomic_DNA"/>
</dbReference>
<name>A0AAD7KCL1_9AGAR</name>
<evidence type="ECO:0000256" key="1">
    <source>
        <dbReference type="SAM" id="MobiDB-lite"/>
    </source>
</evidence>
<proteinExistence type="predicted"/>
<dbReference type="AlphaFoldDB" id="A0AAD7KCL1"/>
<keyword evidence="3" id="KW-1185">Reference proteome</keyword>
<dbReference type="Proteomes" id="UP001215280">
    <property type="component" value="Unassembled WGS sequence"/>
</dbReference>
<evidence type="ECO:0000313" key="3">
    <source>
        <dbReference type="Proteomes" id="UP001215280"/>
    </source>
</evidence>
<comment type="caution">
    <text evidence="2">The sequence shown here is derived from an EMBL/GenBank/DDBJ whole genome shotgun (WGS) entry which is preliminary data.</text>
</comment>
<accession>A0AAD7KCL1</accession>
<feature type="region of interest" description="Disordered" evidence="1">
    <location>
        <begin position="141"/>
        <end position="168"/>
    </location>
</feature>
<organism evidence="2 3">
    <name type="scientific">Mycena maculata</name>
    <dbReference type="NCBI Taxonomy" id="230809"/>
    <lineage>
        <taxon>Eukaryota</taxon>
        <taxon>Fungi</taxon>
        <taxon>Dikarya</taxon>
        <taxon>Basidiomycota</taxon>
        <taxon>Agaricomycotina</taxon>
        <taxon>Agaricomycetes</taxon>
        <taxon>Agaricomycetidae</taxon>
        <taxon>Agaricales</taxon>
        <taxon>Marasmiineae</taxon>
        <taxon>Mycenaceae</taxon>
        <taxon>Mycena</taxon>
    </lineage>
</organism>
<feature type="compositionally biased region" description="Acidic residues" evidence="1">
    <location>
        <begin position="207"/>
        <end position="223"/>
    </location>
</feature>
<evidence type="ECO:0000313" key="2">
    <source>
        <dbReference type="EMBL" id="KAJ7781903.1"/>
    </source>
</evidence>
<feature type="compositionally biased region" description="Acidic residues" evidence="1">
    <location>
        <begin position="190"/>
        <end position="200"/>
    </location>
</feature>